<sequence>MAFNCVNRTKLLKLLFEMGMDSTLDQPQTVARNKQNKRKRQKRQGGKRNKCRRGRENDSQQQAVLTDEKTIINLMDVTLEEEDIKNLSLGLSYCQSDGFDYEQSRIDLFLFIRKLKLSKIHLISKRKVNRPSERLELDEQDEIVKWKDNLLIEDIHLMRQLWTLEEDSNEELGEDQLVARLESEGIRLDEEGASGLKSKSRTVPAPSGDLIDQFSDTIIKGLKALRYKVMSKTRRN</sequence>
<feature type="region of interest" description="Disordered" evidence="1">
    <location>
        <begin position="26"/>
        <end position="62"/>
    </location>
</feature>
<gene>
    <name evidence="2" type="ORF">NDU88_005494</name>
</gene>
<comment type="caution">
    <text evidence="2">The sequence shown here is derived from an EMBL/GenBank/DDBJ whole genome shotgun (WGS) entry which is preliminary data.</text>
</comment>
<name>A0AAV7MH18_PLEWA</name>
<keyword evidence="3" id="KW-1185">Reference proteome</keyword>
<feature type="compositionally biased region" description="Basic residues" evidence="1">
    <location>
        <begin position="34"/>
        <end position="53"/>
    </location>
</feature>
<evidence type="ECO:0000256" key="1">
    <source>
        <dbReference type="SAM" id="MobiDB-lite"/>
    </source>
</evidence>
<organism evidence="2 3">
    <name type="scientific">Pleurodeles waltl</name>
    <name type="common">Iberian ribbed newt</name>
    <dbReference type="NCBI Taxonomy" id="8319"/>
    <lineage>
        <taxon>Eukaryota</taxon>
        <taxon>Metazoa</taxon>
        <taxon>Chordata</taxon>
        <taxon>Craniata</taxon>
        <taxon>Vertebrata</taxon>
        <taxon>Euteleostomi</taxon>
        <taxon>Amphibia</taxon>
        <taxon>Batrachia</taxon>
        <taxon>Caudata</taxon>
        <taxon>Salamandroidea</taxon>
        <taxon>Salamandridae</taxon>
        <taxon>Pleurodelinae</taxon>
        <taxon>Pleurodeles</taxon>
    </lineage>
</organism>
<evidence type="ECO:0000313" key="3">
    <source>
        <dbReference type="Proteomes" id="UP001066276"/>
    </source>
</evidence>
<proteinExistence type="predicted"/>
<evidence type="ECO:0000313" key="2">
    <source>
        <dbReference type="EMBL" id="KAJ1100408.1"/>
    </source>
</evidence>
<protein>
    <submittedName>
        <fullName evidence="2">Uncharacterized protein</fullName>
    </submittedName>
</protein>
<reference evidence="2" key="1">
    <citation type="journal article" date="2022" name="bioRxiv">
        <title>Sequencing and chromosome-scale assembly of the giantPleurodeles waltlgenome.</title>
        <authorList>
            <person name="Brown T."/>
            <person name="Elewa A."/>
            <person name="Iarovenko S."/>
            <person name="Subramanian E."/>
            <person name="Araus A.J."/>
            <person name="Petzold A."/>
            <person name="Susuki M."/>
            <person name="Suzuki K.-i.T."/>
            <person name="Hayashi T."/>
            <person name="Toyoda A."/>
            <person name="Oliveira C."/>
            <person name="Osipova E."/>
            <person name="Leigh N.D."/>
            <person name="Simon A."/>
            <person name="Yun M.H."/>
        </authorList>
    </citation>
    <scope>NUCLEOTIDE SEQUENCE</scope>
    <source>
        <strain evidence="2">20211129_DDA</strain>
        <tissue evidence="2">Liver</tissue>
    </source>
</reference>
<accession>A0AAV7MH18</accession>
<dbReference type="Proteomes" id="UP001066276">
    <property type="component" value="Chromosome 10"/>
</dbReference>
<dbReference type="EMBL" id="JANPWB010000014">
    <property type="protein sequence ID" value="KAJ1100408.1"/>
    <property type="molecule type" value="Genomic_DNA"/>
</dbReference>
<dbReference type="AlphaFoldDB" id="A0AAV7MH18"/>